<dbReference type="InterPro" id="IPR011016">
    <property type="entry name" value="Znf_RING-CH"/>
</dbReference>
<feature type="domain" description="RING-CH-type" evidence="5">
    <location>
        <begin position="54"/>
        <end position="122"/>
    </location>
</feature>
<comment type="caution">
    <text evidence="6">The sequence shown here is derived from an EMBL/GenBank/DDBJ whole genome shotgun (WGS) entry which is preliminary data.</text>
</comment>
<feature type="transmembrane region" description="Helical" evidence="4">
    <location>
        <begin position="160"/>
        <end position="178"/>
    </location>
</feature>
<evidence type="ECO:0000259" key="5">
    <source>
        <dbReference type="PROSITE" id="PS51292"/>
    </source>
</evidence>
<dbReference type="PANTHER" id="PTHR46214:SF8">
    <property type="entry name" value="RING_FYVE_PHD ZINC FINGER SUPERFAMILY PROTEIN"/>
    <property type="match status" value="1"/>
</dbReference>
<keyword evidence="3" id="KW-0862">Zinc</keyword>
<dbReference type="SMART" id="SM00744">
    <property type="entry name" value="RINGv"/>
    <property type="match status" value="1"/>
</dbReference>
<keyword evidence="2" id="KW-0863">Zinc-finger</keyword>
<name>A0AAX6GI30_IRIPA</name>
<keyword evidence="7" id="KW-1185">Reference proteome</keyword>
<keyword evidence="4" id="KW-0472">Membrane</keyword>
<keyword evidence="4" id="KW-1133">Transmembrane helix</keyword>
<dbReference type="Gene3D" id="3.30.40.10">
    <property type="entry name" value="Zinc/RING finger domain, C3HC4 (zinc finger)"/>
    <property type="match status" value="1"/>
</dbReference>
<evidence type="ECO:0000256" key="4">
    <source>
        <dbReference type="SAM" id="Phobius"/>
    </source>
</evidence>
<organism evidence="6 7">
    <name type="scientific">Iris pallida</name>
    <name type="common">Sweet iris</name>
    <dbReference type="NCBI Taxonomy" id="29817"/>
    <lineage>
        <taxon>Eukaryota</taxon>
        <taxon>Viridiplantae</taxon>
        <taxon>Streptophyta</taxon>
        <taxon>Embryophyta</taxon>
        <taxon>Tracheophyta</taxon>
        <taxon>Spermatophyta</taxon>
        <taxon>Magnoliopsida</taxon>
        <taxon>Liliopsida</taxon>
        <taxon>Asparagales</taxon>
        <taxon>Iridaceae</taxon>
        <taxon>Iridoideae</taxon>
        <taxon>Irideae</taxon>
        <taxon>Iris</taxon>
    </lineage>
</organism>
<dbReference type="PROSITE" id="PS51292">
    <property type="entry name" value="ZF_RING_CH"/>
    <property type="match status" value="1"/>
</dbReference>
<evidence type="ECO:0000313" key="6">
    <source>
        <dbReference type="EMBL" id="KAJ6828182.1"/>
    </source>
</evidence>
<protein>
    <recommendedName>
        <fullName evidence="5">RING-CH-type domain-containing protein</fullName>
    </recommendedName>
</protein>
<dbReference type="GO" id="GO:0008270">
    <property type="term" value="F:zinc ion binding"/>
    <property type="evidence" value="ECO:0007669"/>
    <property type="project" value="UniProtKB-KW"/>
</dbReference>
<accession>A0AAX6GI30</accession>
<reference evidence="6" key="2">
    <citation type="submission" date="2023-04" db="EMBL/GenBank/DDBJ databases">
        <authorList>
            <person name="Bruccoleri R.E."/>
            <person name="Oakeley E.J."/>
            <person name="Faust A.-M."/>
            <person name="Dessus-Babus S."/>
            <person name="Altorfer M."/>
            <person name="Burckhardt D."/>
            <person name="Oertli M."/>
            <person name="Naumann U."/>
            <person name="Petersen F."/>
            <person name="Wong J."/>
        </authorList>
    </citation>
    <scope>NUCLEOTIDE SEQUENCE</scope>
    <source>
        <strain evidence="6">GSM-AAB239-AS_SAM_17_03QT</strain>
        <tissue evidence="6">Leaf</tissue>
    </source>
</reference>
<proteinExistence type="predicted"/>
<keyword evidence="1" id="KW-0479">Metal-binding</keyword>
<dbReference type="InterPro" id="IPR013083">
    <property type="entry name" value="Znf_RING/FYVE/PHD"/>
</dbReference>
<reference evidence="6" key="1">
    <citation type="journal article" date="2023" name="GigaByte">
        <title>Genome assembly of the bearded iris, Iris pallida Lam.</title>
        <authorList>
            <person name="Bruccoleri R.E."/>
            <person name="Oakeley E.J."/>
            <person name="Faust A.M.E."/>
            <person name="Altorfer M."/>
            <person name="Dessus-Babus S."/>
            <person name="Burckhardt D."/>
            <person name="Oertli M."/>
            <person name="Naumann U."/>
            <person name="Petersen F."/>
            <person name="Wong J."/>
        </authorList>
    </citation>
    <scope>NUCLEOTIDE SEQUENCE</scope>
    <source>
        <strain evidence="6">GSM-AAB239-AS_SAM_17_03QT</strain>
    </source>
</reference>
<sequence>MKTTAAAAAAAATSEANRGPEAVVIAVGALEMAARADAAAAAGVEKGKVFVEEEEEEEEGLCRICHLSPDRKAGEAAASELMQIGCGCRSDLGTAHRDCAETWFRVKGNRCCEICGMNAKNITGEEDGSFMEEWHDRRAGSSSAHGNSPERVGCWRGRPFCNFLMACLVMAFILPWFFSREHVLTYLYDGVICSWIT</sequence>
<evidence type="ECO:0000256" key="2">
    <source>
        <dbReference type="ARBA" id="ARBA00022771"/>
    </source>
</evidence>
<dbReference type="Pfam" id="PF12906">
    <property type="entry name" value="RINGv"/>
    <property type="match status" value="1"/>
</dbReference>
<dbReference type="EMBL" id="JANAVB010019643">
    <property type="protein sequence ID" value="KAJ6828182.1"/>
    <property type="molecule type" value="Genomic_DNA"/>
</dbReference>
<keyword evidence="4" id="KW-0812">Transmembrane</keyword>
<evidence type="ECO:0000313" key="7">
    <source>
        <dbReference type="Proteomes" id="UP001140949"/>
    </source>
</evidence>
<evidence type="ECO:0000256" key="1">
    <source>
        <dbReference type="ARBA" id="ARBA00022723"/>
    </source>
</evidence>
<dbReference type="AlphaFoldDB" id="A0AAX6GI30"/>
<dbReference type="SUPFAM" id="SSF57850">
    <property type="entry name" value="RING/U-box"/>
    <property type="match status" value="1"/>
</dbReference>
<evidence type="ECO:0000256" key="3">
    <source>
        <dbReference type="ARBA" id="ARBA00022833"/>
    </source>
</evidence>
<dbReference type="PANTHER" id="PTHR46214">
    <property type="entry name" value="ZINC FINGER, RING-CH-TYPE"/>
    <property type="match status" value="1"/>
</dbReference>
<dbReference type="Proteomes" id="UP001140949">
    <property type="component" value="Unassembled WGS sequence"/>
</dbReference>
<gene>
    <name evidence="6" type="ORF">M6B38_365485</name>
</gene>